<dbReference type="GO" id="GO:0004674">
    <property type="term" value="F:protein serine/threonine kinase activity"/>
    <property type="evidence" value="ECO:0007669"/>
    <property type="project" value="UniProtKB-EC"/>
</dbReference>
<keyword evidence="6" id="KW-0808">Transferase</keyword>
<dbReference type="InterPro" id="IPR041664">
    <property type="entry name" value="AAA_16"/>
</dbReference>
<evidence type="ECO:0000313" key="7">
    <source>
        <dbReference type="Proteomes" id="UP000419743"/>
    </source>
</evidence>
<keyword evidence="3" id="KW-0804">Transcription</keyword>
<accession>A0A7M4DQJ8</accession>
<dbReference type="Pfam" id="PF00196">
    <property type="entry name" value="GerE"/>
    <property type="match status" value="1"/>
</dbReference>
<dbReference type="Pfam" id="PF25873">
    <property type="entry name" value="WHD_MalT"/>
    <property type="match status" value="1"/>
</dbReference>
<keyword evidence="1" id="KW-0805">Transcription regulation</keyword>
<protein>
    <submittedName>
        <fullName evidence="6">Serine/threonine-protein kinase PknK</fullName>
        <ecNumber evidence="6">2.7.11.1</ecNumber>
    </submittedName>
</protein>
<dbReference type="CDD" id="cd06170">
    <property type="entry name" value="LuxR_C_like"/>
    <property type="match status" value="1"/>
</dbReference>
<keyword evidence="6" id="KW-0418">Kinase</keyword>
<dbReference type="InterPro" id="IPR027417">
    <property type="entry name" value="P-loop_NTPase"/>
</dbReference>
<evidence type="ECO:0000256" key="3">
    <source>
        <dbReference type="ARBA" id="ARBA00023163"/>
    </source>
</evidence>
<dbReference type="Gene3D" id="3.40.50.300">
    <property type="entry name" value="P-loop containing nucleotide triphosphate hydrolases"/>
    <property type="match status" value="1"/>
</dbReference>
<dbReference type="SUPFAM" id="SSF46894">
    <property type="entry name" value="C-terminal effector domain of the bipartite response regulators"/>
    <property type="match status" value="1"/>
</dbReference>
<dbReference type="Gene3D" id="1.10.10.10">
    <property type="entry name" value="Winged helix-like DNA-binding domain superfamily/Winged helix DNA-binding domain"/>
    <property type="match status" value="1"/>
</dbReference>
<keyword evidence="7" id="KW-1185">Reference proteome</keyword>
<dbReference type="GO" id="GO:0003677">
    <property type="term" value="F:DNA binding"/>
    <property type="evidence" value="ECO:0007669"/>
    <property type="project" value="UniProtKB-KW"/>
</dbReference>
<reference evidence="6 7" key="1">
    <citation type="submission" date="2019-11" db="EMBL/GenBank/DDBJ databases">
        <authorList>
            <person name="Criscuolo A."/>
        </authorList>
    </citation>
    <scope>NUCLEOTIDE SEQUENCE [LARGE SCALE GENOMIC DNA]</scope>
    <source>
        <strain evidence="6">CIP111667</strain>
    </source>
</reference>
<feature type="compositionally biased region" description="Basic and acidic residues" evidence="4">
    <location>
        <begin position="1"/>
        <end position="16"/>
    </location>
</feature>
<dbReference type="PROSITE" id="PS50043">
    <property type="entry name" value="HTH_LUXR_2"/>
    <property type="match status" value="1"/>
</dbReference>
<dbReference type="Proteomes" id="UP000419743">
    <property type="component" value="Unassembled WGS sequence"/>
</dbReference>
<dbReference type="SUPFAM" id="SSF48452">
    <property type="entry name" value="TPR-like"/>
    <property type="match status" value="1"/>
</dbReference>
<dbReference type="InterPro" id="IPR016032">
    <property type="entry name" value="Sig_transdc_resp-reg_C-effctor"/>
</dbReference>
<keyword evidence="2" id="KW-0238">DNA-binding</keyword>
<organism evidence="6 7">
    <name type="scientific">Occultella aeris</name>
    <dbReference type="NCBI Taxonomy" id="2761496"/>
    <lineage>
        <taxon>Bacteria</taxon>
        <taxon>Bacillati</taxon>
        <taxon>Actinomycetota</taxon>
        <taxon>Actinomycetes</taxon>
        <taxon>Micrococcales</taxon>
        <taxon>Ruaniaceae</taxon>
        <taxon>Occultella</taxon>
    </lineage>
</organism>
<dbReference type="PRINTS" id="PR00038">
    <property type="entry name" value="HTHLUXR"/>
</dbReference>
<dbReference type="AlphaFoldDB" id="A0A7M4DQJ8"/>
<dbReference type="SMART" id="SM00421">
    <property type="entry name" value="HTH_LUXR"/>
    <property type="match status" value="1"/>
</dbReference>
<proteinExistence type="predicted"/>
<dbReference type="PANTHER" id="PTHR44688">
    <property type="entry name" value="DNA-BINDING TRANSCRIPTIONAL ACTIVATOR DEVR_DOSR"/>
    <property type="match status" value="1"/>
</dbReference>
<evidence type="ECO:0000256" key="1">
    <source>
        <dbReference type="ARBA" id="ARBA00023015"/>
    </source>
</evidence>
<feature type="region of interest" description="Disordered" evidence="4">
    <location>
        <begin position="1"/>
        <end position="28"/>
    </location>
</feature>
<dbReference type="InterPro" id="IPR059106">
    <property type="entry name" value="WHD_MalT"/>
</dbReference>
<evidence type="ECO:0000313" key="6">
    <source>
        <dbReference type="EMBL" id="VZO39742.1"/>
    </source>
</evidence>
<dbReference type="InterPro" id="IPR011990">
    <property type="entry name" value="TPR-like_helical_dom_sf"/>
</dbReference>
<dbReference type="GO" id="GO:0006355">
    <property type="term" value="P:regulation of DNA-templated transcription"/>
    <property type="evidence" value="ECO:0007669"/>
    <property type="project" value="InterPro"/>
</dbReference>
<dbReference type="InterPro" id="IPR036388">
    <property type="entry name" value="WH-like_DNA-bd_sf"/>
</dbReference>
<evidence type="ECO:0000256" key="2">
    <source>
        <dbReference type="ARBA" id="ARBA00023125"/>
    </source>
</evidence>
<dbReference type="InterPro" id="IPR000792">
    <property type="entry name" value="Tscrpt_reg_LuxR_C"/>
</dbReference>
<dbReference type="Pfam" id="PF13191">
    <property type="entry name" value="AAA_16"/>
    <property type="match status" value="1"/>
</dbReference>
<dbReference type="PANTHER" id="PTHR44688:SF16">
    <property type="entry name" value="DNA-BINDING TRANSCRIPTIONAL ACTIVATOR DEVR_DOSR"/>
    <property type="match status" value="1"/>
</dbReference>
<name>A0A7M4DQJ8_9MICO</name>
<evidence type="ECO:0000259" key="5">
    <source>
        <dbReference type="PROSITE" id="PS50043"/>
    </source>
</evidence>
<dbReference type="EMBL" id="CACRYJ010000062">
    <property type="protein sequence ID" value="VZO39742.1"/>
    <property type="molecule type" value="Genomic_DNA"/>
</dbReference>
<dbReference type="SUPFAM" id="SSF52540">
    <property type="entry name" value="P-loop containing nucleoside triphosphate hydrolases"/>
    <property type="match status" value="1"/>
</dbReference>
<feature type="domain" description="HTH luxR-type" evidence="5">
    <location>
        <begin position="847"/>
        <end position="912"/>
    </location>
</feature>
<evidence type="ECO:0000256" key="4">
    <source>
        <dbReference type="SAM" id="MobiDB-lite"/>
    </source>
</evidence>
<comment type="caution">
    <text evidence="6">The sequence shown here is derived from an EMBL/GenBank/DDBJ whole genome shotgun (WGS) entry which is preliminary data.</text>
</comment>
<dbReference type="EC" id="2.7.11.1" evidence="6"/>
<gene>
    <name evidence="6" type="primary">pknK_3</name>
    <name evidence="6" type="ORF">HALOF300_04438</name>
</gene>
<sequence>MSDGPRDAREDAERAFADSGATSGRHPLIDLAAREGTSTRPDAADSAWATTTPSAKIEVPSVGAHLLERSALMDRLTVSVGDHGLTLVTAPAGYGKSTLLSMWCATTGQTVAWLTVDEFDNDPRRLFRGLVNALRTALRRSGRSDGARLSALVPRYRVDPEQYDALLTALEELRAPIVLVIDDLHDVDDVASREVVGRLMRFAPPNLRLVLSGRSDPNLPVHKRRLDGELGEIREADLCFSRVEVAALAAQAGLELDVPDTDLLLESTGGWPVATRMAIVAFGTSTDWRRQFEAMSDAALPLTGYLTDEILGTLRPELATFILYATVGDRIRGDLAAVLHPDGAALLEECVRTGVFLTAGGGNEQEFRWHALFASQCRAILQRNDPEAALTLRRRAARYWAGADVPLAVSLAVAGGDGPFALALVRAQWPDLLLRGETELLRRLCAQLPGPEVDDAEILLVLALCEFLDHRTTSTATRARARARVAVLPPDRARHVELVDALLQLFVAGPDPEVAAARDRVRELLPVDGTGDRAVMAFAHFLIGEATVRLDDDPAGALADLQRAEDLASGCDLHELAAASAAMVPVPLWVLGRFDEAARVARAAVDGGRRAGRTGSSSLVPAHLVLGAAEFWLDHIEQARGHLEAAIRKAQPRQEKLRKNAALALMIVGLSTDDAALVEVARQAGLDDPESDGGLTEPFAAIMAALREDVSGHPDAALARVTSMDPSQLESSILVWMADLHRRAGTYADARGVLARIPAARRTAHIAMCANLTEALMFAAEGAAEDAHVLLERTLRTSLESELTRPFALPGPDLAPLLSEHLAWGTQYGTLVGELITRMRDRVPIRRSPSFWELTEREMTILTYLRSPMTAAEIGQSLFVSANTVKTHMRAVYRKLGASGRREAVRIAVERDLL</sequence>